<evidence type="ECO:0008006" key="3">
    <source>
        <dbReference type="Google" id="ProtNLM"/>
    </source>
</evidence>
<protein>
    <recommendedName>
        <fullName evidence="3">Lipoprotein</fullName>
    </recommendedName>
</protein>
<evidence type="ECO:0000313" key="2">
    <source>
        <dbReference type="Proteomes" id="UP000242949"/>
    </source>
</evidence>
<name>A0A1G6J1T0_9BACI</name>
<organism evidence="1 2">
    <name type="scientific">Pelagirhabdus alkalitolerans</name>
    <dbReference type="NCBI Taxonomy" id="1612202"/>
    <lineage>
        <taxon>Bacteria</taxon>
        <taxon>Bacillati</taxon>
        <taxon>Bacillota</taxon>
        <taxon>Bacilli</taxon>
        <taxon>Bacillales</taxon>
        <taxon>Bacillaceae</taxon>
        <taxon>Pelagirhabdus</taxon>
    </lineage>
</organism>
<proteinExistence type="predicted"/>
<accession>A0A1G6J1T0</accession>
<dbReference type="EMBL" id="FMYI01000004">
    <property type="protein sequence ID" value="SDC12701.1"/>
    <property type="molecule type" value="Genomic_DNA"/>
</dbReference>
<gene>
    <name evidence="1" type="ORF">SAMN05421734_104202</name>
</gene>
<keyword evidence="2" id="KW-1185">Reference proteome</keyword>
<dbReference type="AlphaFoldDB" id="A0A1G6J1T0"/>
<dbReference type="PROSITE" id="PS51257">
    <property type="entry name" value="PROKAR_LIPOPROTEIN"/>
    <property type="match status" value="1"/>
</dbReference>
<evidence type="ECO:0000313" key="1">
    <source>
        <dbReference type="EMBL" id="SDC12701.1"/>
    </source>
</evidence>
<sequence length="70" mass="7946">MKKLLIGISFILLLTACGDNDKSEEYIQWGDNVNTIDIDKLEENGISYEIENDIIYIPSNEFDKAILCCS</sequence>
<dbReference type="RefSeq" id="WP_245719427.1">
    <property type="nucleotide sequence ID" value="NZ_FMYI01000004.1"/>
</dbReference>
<reference evidence="2" key="1">
    <citation type="submission" date="2016-09" db="EMBL/GenBank/DDBJ databases">
        <authorList>
            <person name="Varghese N."/>
            <person name="Submissions S."/>
        </authorList>
    </citation>
    <scope>NUCLEOTIDE SEQUENCE [LARGE SCALE GENOMIC DNA]</scope>
    <source>
        <strain evidence="2">S5</strain>
    </source>
</reference>
<dbReference type="Proteomes" id="UP000242949">
    <property type="component" value="Unassembled WGS sequence"/>
</dbReference>